<keyword evidence="2" id="KW-0560">Oxidoreductase</keyword>
<dbReference type="SUPFAM" id="SSF50129">
    <property type="entry name" value="GroES-like"/>
    <property type="match status" value="1"/>
</dbReference>
<dbReference type="InterPro" id="IPR013149">
    <property type="entry name" value="ADH-like_C"/>
</dbReference>
<dbReference type="Gene3D" id="3.90.180.10">
    <property type="entry name" value="Medium-chain alcohol dehydrogenases, catalytic domain"/>
    <property type="match status" value="1"/>
</dbReference>
<dbReference type="InterPro" id="IPR011032">
    <property type="entry name" value="GroES-like_sf"/>
</dbReference>
<dbReference type="Gene3D" id="3.40.50.720">
    <property type="entry name" value="NAD(P)-binding Rossmann-like Domain"/>
    <property type="match status" value="1"/>
</dbReference>
<sequence>MIIVSILYYSMSLPHLPTVAPEGNEVLVKNEYTTMVHSSFTTSGTVVAVGIDVVHLSVGDKVFGFVGLRPKEKAYQTFITAPETKFGKIPSEITQQEAATIPTNLVTAFHTIVTDLDLTLPWPKPDGYSPKDHRPILVWGASSSVGQYTIQVLKYYGYSNIYAVASQRHHSFLRGLGATKTFDCSDSAVVSQLKALASLPLIIDCIGSQDKSLAFIAQVAESGSKVAIMLPVIVQDASETSEPWADGVEARGVRTHFYQENKFHAEHLQRTVMPELIAKGVITPNRVRLIEGKDMLERAEKVLSLLRNRAVSGEKLVFKLDDEDSQL</sequence>
<dbReference type="InterPro" id="IPR047122">
    <property type="entry name" value="Trans-enoyl_RdTase-like"/>
</dbReference>
<proteinExistence type="inferred from homology"/>
<dbReference type="PANTHER" id="PTHR45348:SF3">
    <property type="entry name" value="ENOYL REDUCTASE (ER) DOMAIN-CONTAINING PROTEIN"/>
    <property type="match status" value="1"/>
</dbReference>
<dbReference type="SUPFAM" id="SSF51735">
    <property type="entry name" value="NAD(P)-binding Rossmann-fold domains"/>
    <property type="match status" value="1"/>
</dbReference>
<dbReference type="OrthoDB" id="9992527at2759"/>
<comment type="caution">
    <text evidence="4">The sequence shown here is derived from an EMBL/GenBank/DDBJ whole genome shotgun (WGS) entry which is preliminary data.</text>
</comment>
<dbReference type="PANTHER" id="PTHR45348">
    <property type="entry name" value="HYPOTHETICAL OXIDOREDUCTASE (EUROFUNG)"/>
    <property type="match status" value="1"/>
</dbReference>
<dbReference type="EMBL" id="JAESVG020000005">
    <property type="protein sequence ID" value="KAG8627650.1"/>
    <property type="molecule type" value="Genomic_DNA"/>
</dbReference>
<protein>
    <recommendedName>
        <fullName evidence="3">Enoyl reductase (ER) domain-containing protein</fullName>
    </recommendedName>
</protein>
<reference evidence="4" key="1">
    <citation type="submission" date="2021-07" db="EMBL/GenBank/DDBJ databases">
        <title>Elsinoe batatas strain:CRI-CJ2 Genome sequencing and assembly.</title>
        <authorList>
            <person name="Huang L."/>
        </authorList>
    </citation>
    <scope>NUCLEOTIDE SEQUENCE</scope>
    <source>
        <strain evidence="4">CRI-CJ2</strain>
    </source>
</reference>
<feature type="domain" description="Enoyl reductase (ER)" evidence="3">
    <location>
        <begin position="10"/>
        <end position="318"/>
    </location>
</feature>
<dbReference type="CDD" id="cd08249">
    <property type="entry name" value="enoyl_reductase_like"/>
    <property type="match status" value="1"/>
</dbReference>
<organism evidence="4 5">
    <name type="scientific">Elsinoe batatas</name>
    <dbReference type="NCBI Taxonomy" id="2601811"/>
    <lineage>
        <taxon>Eukaryota</taxon>
        <taxon>Fungi</taxon>
        <taxon>Dikarya</taxon>
        <taxon>Ascomycota</taxon>
        <taxon>Pezizomycotina</taxon>
        <taxon>Dothideomycetes</taxon>
        <taxon>Dothideomycetidae</taxon>
        <taxon>Myriangiales</taxon>
        <taxon>Elsinoaceae</taxon>
        <taxon>Elsinoe</taxon>
    </lineage>
</organism>
<evidence type="ECO:0000256" key="2">
    <source>
        <dbReference type="ARBA" id="ARBA00023002"/>
    </source>
</evidence>
<gene>
    <name evidence="4" type="ORF">KVT40_005133</name>
</gene>
<dbReference type="InterPro" id="IPR036291">
    <property type="entry name" value="NAD(P)-bd_dom_sf"/>
</dbReference>
<evidence type="ECO:0000313" key="4">
    <source>
        <dbReference type="EMBL" id="KAG8627650.1"/>
    </source>
</evidence>
<dbReference type="Pfam" id="PF00107">
    <property type="entry name" value="ADH_zinc_N"/>
    <property type="match status" value="1"/>
</dbReference>
<evidence type="ECO:0000313" key="5">
    <source>
        <dbReference type="Proteomes" id="UP000809789"/>
    </source>
</evidence>
<evidence type="ECO:0000256" key="1">
    <source>
        <dbReference type="ARBA" id="ARBA00008072"/>
    </source>
</evidence>
<accession>A0A8K0L2C1</accession>
<evidence type="ECO:0000259" key="3">
    <source>
        <dbReference type="SMART" id="SM00829"/>
    </source>
</evidence>
<dbReference type="InterPro" id="IPR020843">
    <property type="entry name" value="ER"/>
</dbReference>
<dbReference type="AlphaFoldDB" id="A0A8K0L2C1"/>
<dbReference type="SMART" id="SM00829">
    <property type="entry name" value="PKS_ER"/>
    <property type="match status" value="1"/>
</dbReference>
<dbReference type="Proteomes" id="UP000809789">
    <property type="component" value="Unassembled WGS sequence"/>
</dbReference>
<comment type="similarity">
    <text evidence="1">Belongs to the zinc-containing alcohol dehydrogenase family.</text>
</comment>
<keyword evidence="5" id="KW-1185">Reference proteome</keyword>
<name>A0A8K0L2C1_9PEZI</name>
<dbReference type="GO" id="GO:0016651">
    <property type="term" value="F:oxidoreductase activity, acting on NAD(P)H"/>
    <property type="evidence" value="ECO:0007669"/>
    <property type="project" value="InterPro"/>
</dbReference>